<evidence type="ECO:0000256" key="5">
    <source>
        <dbReference type="ARBA" id="ARBA00022989"/>
    </source>
</evidence>
<feature type="domain" description="GGDEF" evidence="9">
    <location>
        <begin position="253"/>
        <end position="385"/>
    </location>
</feature>
<keyword evidence="6 8" id="KW-0472">Membrane</keyword>
<dbReference type="InterPro" id="IPR029787">
    <property type="entry name" value="Nucleotide_cyclase"/>
</dbReference>
<name>A0ABQ6EWH0_9VIBR</name>
<dbReference type="PANTHER" id="PTHR45138">
    <property type="entry name" value="REGULATORY COMPONENTS OF SENSORY TRANSDUCTION SYSTEM"/>
    <property type="match status" value="1"/>
</dbReference>
<keyword evidence="4 8" id="KW-0812">Transmembrane</keyword>
<comment type="subcellular location">
    <subcellularLocation>
        <location evidence="1">Cell membrane</location>
        <topology evidence="1">Multi-pass membrane protein</topology>
    </subcellularLocation>
</comment>
<evidence type="ECO:0000256" key="3">
    <source>
        <dbReference type="ARBA" id="ARBA00022475"/>
    </source>
</evidence>
<evidence type="ECO:0000313" key="10">
    <source>
        <dbReference type="EMBL" id="GLT17041.1"/>
    </source>
</evidence>
<keyword evidence="3" id="KW-1003">Cell membrane</keyword>
<dbReference type="SMART" id="SM00267">
    <property type="entry name" value="GGDEF"/>
    <property type="match status" value="1"/>
</dbReference>
<dbReference type="PROSITE" id="PS50887">
    <property type="entry name" value="GGDEF"/>
    <property type="match status" value="1"/>
</dbReference>
<dbReference type="Proteomes" id="UP001157138">
    <property type="component" value="Unassembled WGS sequence"/>
</dbReference>
<dbReference type="Gene3D" id="3.30.70.270">
    <property type="match status" value="1"/>
</dbReference>
<organism evidence="10 11">
    <name type="scientific">Vibrio zhanjiangensis</name>
    <dbReference type="NCBI Taxonomy" id="1046128"/>
    <lineage>
        <taxon>Bacteria</taxon>
        <taxon>Pseudomonadati</taxon>
        <taxon>Pseudomonadota</taxon>
        <taxon>Gammaproteobacteria</taxon>
        <taxon>Vibrionales</taxon>
        <taxon>Vibrionaceae</taxon>
        <taxon>Vibrio</taxon>
    </lineage>
</organism>
<dbReference type="SUPFAM" id="SSF55073">
    <property type="entry name" value="Nucleotide cyclase"/>
    <property type="match status" value="1"/>
</dbReference>
<dbReference type="EC" id="2.7.7.65" evidence="2"/>
<evidence type="ECO:0000259" key="9">
    <source>
        <dbReference type="PROSITE" id="PS50887"/>
    </source>
</evidence>
<feature type="transmembrane region" description="Helical" evidence="8">
    <location>
        <begin position="188"/>
        <end position="211"/>
    </location>
</feature>
<gene>
    <name evidence="10" type="ORF">GCM10007938_08180</name>
</gene>
<dbReference type="Pfam" id="PF17200">
    <property type="entry name" value="sCache_2"/>
    <property type="match status" value="1"/>
</dbReference>
<keyword evidence="5 8" id="KW-1133">Transmembrane helix</keyword>
<dbReference type="EMBL" id="BSPW01000018">
    <property type="protein sequence ID" value="GLT17041.1"/>
    <property type="molecule type" value="Genomic_DNA"/>
</dbReference>
<keyword evidence="11" id="KW-1185">Reference proteome</keyword>
<dbReference type="Gene3D" id="3.30.450.20">
    <property type="entry name" value="PAS domain"/>
    <property type="match status" value="1"/>
</dbReference>
<comment type="catalytic activity">
    <reaction evidence="7">
        <text>2 GTP = 3',3'-c-di-GMP + 2 diphosphate</text>
        <dbReference type="Rhea" id="RHEA:24898"/>
        <dbReference type="ChEBI" id="CHEBI:33019"/>
        <dbReference type="ChEBI" id="CHEBI:37565"/>
        <dbReference type="ChEBI" id="CHEBI:58805"/>
        <dbReference type="EC" id="2.7.7.65"/>
    </reaction>
</comment>
<feature type="transmembrane region" description="Helical" evidence="8">
    <location>
        <begin position="15"/>
        <end position="39"/>
    </location>
</feature>
<evidence type="ECO:0000256" key="7">
    <source>
        <dbReference type="ARBA" id="ARBA00034247"/>
    </source>
</evidence>
<dbReference type="CDD" id="cd01949">
    <property type="entry name" value="GGDEF"/>
    <property type="match status" value="1"/>
</dbReference>
<evidence type="ECO:0000256" key="1">
    <source>
        <dbReference type="ARBA" id="ARBA00004651"/>
    </source>
</evidence>
<dbReference type="InterPro" id="IPR033480">
    <property type="entry name" value="sCache_2"/>
</dbReference>
<proteinExistence type="predicted"/>
<dbReference type="PANTHER" id="PTHR45138:SF9">
    <property type="entry name" value="DIGUANYLATE CYCLASE DGCM-RELATED"/>
    <property type="match status" value="1"/>
</dbReference>
<evidence type="ECO:0000256" key="4">
    <source>
        <dbReference type="ARBA" id="ARBA00022692"/>
    </source>
</evidence>
<accession>A0ABQ6EWH0</accession>
<evidence type="ECO:0000313" key="11">
    <source>
        <dbReference type="Proteomes" id="UP001157138"/>
    </source>
</evidence>
<evidence type="ECO:0000256" key="6">
    <source>
        <dbReference type="ARBA" id="ARBA00023136"/>
    </source>
</evidence>
<dbReference type="InterPro" id="IPR050469">
    <property type="entry name" value="Diguanylate_Cyclase"/>
</dbReference>
<dbReference type="RefSeq" id="WP_284190962.1">
    <property type="nucleotide sequence ID" value="NZ_BSPW01000018.1"/>
</dbReference>
<dbReference type="SMART" id="SM01049">
    <property type="entry name" value="Cache_2"/>
    <property type="match status" value="1"/>
</dbReference>
<reference evidence="11" key="1">
    <citation type="journal article" date="2019" name="Int. J. Syst. Evol. Microbiol.">
        <title>The Global Catalogue of Microorganisms (GCM) 10K type strain sequencing project: providing services to taxonomists for standard genome sequencing and annotation.</title>
        <authorList>
            <consortium name="The Broad Institute Genomics Platform"/>
            <consortium name="The Broad Institute Genome Sequencing Center for Infectious Disease"/>
            <person name="Wu L."/>
            <person name="Ma J."/>
        </authorList>
    </citation>
    <scope>NUCLEOTIDE SEQUENCE [LARGE SCALE GENOMIC DNA]</scope>
    <source>
        <strain evidence="11">NBRC 108723</strain>
    </source>
</reference>
<dbReference type="InterPro" id="IPR000160">
    <property type="entry name" value="GGDEF_dom"/>
</dbReference>
<dbReference type="InterPro" id="IPR043128">
    <property type="entry name" value="Rev_trsase/Diguanyl_cyclase"/>
</dbReference>
<evidence type="ECO:0000256" key="8">
    <source>
        <dbReference type="SAM" id="Phobius"/>
    </source>
</evidence>
<comment type="caution">
    <text evidence="10">The sequence shown here is derived from an EMBL/GenBank/DDBJ whole genome shotgun (WGS) entry which is preliminary data.</text>
</comment>
<dbReference type="NCBIfam" id="TIGR00254">
    <property type="entry name" value="GGDEF"/>
    <property type="match status" value="1"/>
</dbReference>
<sequence>MDSYYDLKHGRRLKIIFALSLLGVALSLGIFFNGLSISLTDLKQSQSKQLSDVALGVVRQQYSRSVEGLVSVEEAKALTIDILRAMRFGRNGYYWINDGDGILLMHPYADKYVGTNVSGLVDPYGVQMFNEFIRVSNAGGGLVHYHWPKPNSEENVAKISYVASFEPWGWVIGTGLYTDELEKEIQNYGYRVIGAAFAFAIFFALASLFLTRRLFAELKDRAIKDPLTSLYTRRYLNETVDDLQLKIEREQDLSVSVIFMDIDHFKKVNDEFGHAQGDLVLAQTGLKIRKNARPDDICVRYGGEEFVAVTLSSNADTPLLLAERICQAVNSHIFQHGQQEFSITLSVGIAFHRRDETIEQTINRADKLLYQAKAKGRNCIVQETDE</sequence>
<dbReference type="Pfam" id="PF00990">
    <property type="entry name" value="GGDEF"/>
    <property type="match status" value="1"/>
</dbReference>
<evidence type="ECO:0000256" key="2">
    <source>
        <dbReference type="ARBA" id="ARBA00012528"/>
    </source>
</evidence>
<protein>
    <recommendedName>
        <fullName evidence="2">diguanylate cyclase</fullName>
        <ecNumber evidence="2">2.7.7.65</ecNumber>
    </recommendedName>
</protein>